<dbReference type="InterPro" id="IPR011990">
    <property type="entry name" value="TPR-like_helical_dom_sf"/>
</dbReference>
<proteinExistence type="predicted"/>
<gene>
    <name evidence="4" type="ORF">LPTSP4_29000</name>
</gene>
<reference evidence="4 5" key="1">
    <citation type="submission" date="2018-02" db="EMBL/GenBank/DDBJ databases">
        <title>Novel Leptospira species isolated from soil and water in Japan.</title>
        <authorList>
            <person name="Nakao R."/>
            <person name="Masuzawa T."/>
        </authorList>
    </citation>
    <scope>NUCLEOTIDE SEQUENCE [LARGE SCALE GENOMIC DNA]</scope>
    <source>
        <strain evidence="4 5">YH101</strain>
    </source>
</reference>
<organism evidence="4 5">
    <name type="scientific">Leptospira ryugenii</name>
    <dbReference type="NCBI Taxonomy" id="1917863"/>
    <lineage>
        <taxon>Bacteria</taxon>
        <taxon>Pseudomonadati</taxon>
        <taxon>Spirochaetota</taxon>
        <taxon>Spirochaetia</taxon>
        <taxon>Leptospirales</taxon>
        <taxon>Leptospiraceae</taxon>
        <taxon>Leptospira</taxon>
    </lineage>
</organism>
<evidence type="ECO:0000313" key="5">
    <source>
        <dbReference type="Proteomes" id="UP000245133"/>
    </source>
</evidence>
<name>A0A2P2E3G3_9LEPT</name>
<dbReference type="EMBL" id="BFBB01000008">
    <property type="protein sequence ID" value="GBF51364.1"/>
    <property type="molecule type" value="Genomic_DNA"/>
</dbReference>
<dbReference type="SUPFAM" id="SSF48452">
    <property type="entry name" value="TPR-like"/>
    <property type="match status" value="2"/>
</dbReference>
<comment type="caution">
    <text evidence="4">The sequence shown here is derived from an EMBL/GenBank/DDBJ whole genome shotgun (WGS) entry which is preliminary data.</text>
</comment>
<keyword evidence="2 3" id="KW-0802">TPR repeat</keyword>
<keyword evidence="1" id="KW-0677">Repeat</keyword>
<sequence length="345" mass="40887">MDVAEQKIEIELPNQAFSFLAKAKEIKPELDSRFHNITGNAHWKLGNYYEAISAYEQSIALDGKQNALLLKIADFYDKERKPALALKFTELYLKNAPTDKARLFRAAILSRRSGKEDVYLSYIRLLESDKSFASEEEALQTSLARNLKLKKWKEAEELSLRYLPFFPRVEGMYETLIIARRGKKSPLLEEAYMFACVAFKEETRYFVRYGVYLQEQERYLEALSMFRRAFYQALKYNVQSDWGEFLFLLRQTYTKLGWVEDALAMDVLVSDIKNKMNLRDQDVQNHLNTYRKNREYLLFGVYWFKDKDAILADEYRKLLRERDEETSEKEFLFVIGPFAVDRMEF</sequence>
<dbReference type="Gene3D" id="1.25.40.10">
    <property type="entry name" value="Tetratricopeptide repeat domain"/>
    <property type="match status" value="1"/>
</dbReference>
<feature type="repeat" description="TPR" evidence="3">
    <location>
        <begin position="32"/>
        <end position="65"/>
    </location>
</feature>
<evidence type="ECO:0000256" key="1">
    <source>
        <dbReference type="ARBA" id="ARBA00022737"/>
    </source>
</evidence>
<keyword evidence="5" id="KW-1185">Reference proteome</keyword>
<dbReference type="InterPro" id="IPR019734">
    <property type="entry name" value="TPR_rpt"/>
</dbReference>
<protein>
    <submittedName>
        <fullName evidence="4">Uncharacterized protein</fullName>
    </submittedName>
</protein>
<dbReference type="Pfam" id="PF07719">
    <property type="entry name" value="TPR_2"/>
    <property type="match status" value="1"/>
</dbReference>
<dbReference type="Proteomes" id="UP000245133">
    <property type="component" value="Unassembled WGS sequence"/>
</dbReference>
<evidence type="ECO:0000256" key="3">
    <source>
        <dbReference type="PROSITE-ProRule" id="PRU00339"/>
    </source>
</evidence>
<dbReference type="AlphaFoldDB" id="A0A2P2E3G3"/>
<dbReference type="InterPro" id="IPR013105">
    <property type="entry name" value="TPR_2"/>
</dbReference>
<evidence type="ECO:0000256" key="2">
    <source>
        <dbReference type="ARBA" id="ARBA00022803"/>
    </source>
</evidence>
<dbReference type="SMART" id="SM00028">
    <property type="entry name" value="TPR"/>
    <property type="match status" value="1"/>
</dbReference>
<evidence type="ECO:0000313" key="4">
    <source>
        <dbReference type="EMBL" id="GBF51364.1"/>
    </source>
</evidence>
<accession>A0A2P2E3G3</accession>
<dbReference type="PROSITE" id="PS50005">
    <property type="entry name" value="TPR"/>
    <property type="match status" value="1"/>
</dbReference>